<evidence type="ECO:0000313" key="2">
    <source>
        <dbReference type="EMBL" id="PAX60330.1"/>
    </source>
</evidence>
<proteinExistence type="predicted"/>
<reference evidence="2 3" key="1">
    <citation type="submission" date="2017-08" db="EMBL/GenBank/DDBJ databases">
        <title>Draft genome sequence of filamentous cyanobacterium Calothrix elsteri CCALA 953.</title>
        <authorList>
            <person name="Gagunashvili A.N."/>
            <person name="Elster J."/>
            <person name="Andresson O.S."/>
        </authorList>
    </citation>
    <scope>NUCLEOTIDE SEQUENCE [LARGE SCALE GENOMIC DNA]</scope>
    <source>
        <strain evidence="2 3">CCALA 953</strain>
    </source>
</reference>
<gene>
    <name evidence="2" type="ORF">CK510_02495</name>
</gene>
<protein>
    <submittedName>
        <fullName evidence="2">Uncharacterized protein</fullName>
    </submittedName>
</protein>
<evidence type="ECO:0000256" key="1">
    <source>
        <dbReference type="SAM" id="MobiDB-lite"/>
    </source>
</evidence>
<name>A0A2A2TPF6_9CYAN</name>
<keyword evidence="3" id="KW-1185">Reference proteome</keyword>
<sequence length="132" mass="14776">MTVNKVVSKRVIFKRIRAVFILASLSLIGLRACSSVDESQAMLILRNQSESTVNFMQVKVNNKTFEIQNILPGQEQTWKFKPRNQNSFTVNGKLAAGIPIQASSLRSMATPSNKEHHLTIQDNGRISYSSPK</sequence>
<comment type="caution">
    <text evidence="2">The sequence shown here is derived from an EMBL/GenBank/DDBJ whole genome shotgun (WGS) entry which is preliminary data.</text>
</comment>
<evidence type="ECO:0000313" key="3">
    <source>
        <dbReference type="Proteomes" id="UP000218238"/>
    </source>
</evidence>
<feature type="compositionally biased region" description="Polar residues" evidence="1">
    <location>
        <begin position="120"/>
        <end position="132"/>
    </location>
</feature>
<dbReference type="EMBL" id="NTFS01000014">
    <property type="protein sequence ID" value="PAX60330.1"/>
    <property type="molecule type" value="Genomic_DNA"/>
</dbReference>
<accession>A0A2A2TPF6</accession>
<dbReference type="OrthoDB" id="512459at2"/>
<dbReference type="Proteomes" id="UP000218238">
    <property type="component" value="Unassembled WGS sequence"/>
</dbReference>
<organism evidence="2 3">
    <name type="scientific">Brunnivagina elsteri CCALA 953</name>
    <dbReference type="NCBI Taxonomy" id="987040"/>
    <lineage>
        <taxon>Bacteria</taxon>
        <taxon>Bacillati</taxon>
        <taxon>Cyanobacteriota</taxon>
        <taxon>Cyanophyceae</taxon>
        <taxon>Nostocales</taxon>
        <taxon>Calotrichaceae</taxon>
        <taxon>Brunnivagina</taxon>
    </lineage>
</organism>
<dbReference type="RefSeq" id="WP_095720184.1">
    <property type="nucleotide sequence ID" value="NZ_NTFS01000014.1"/>
</dbReference>
<feature type="region of interest" description="Disordered" evidence="1">
    <location>
        <begin position="111"/>
        <end position="132"/>
    </location>
</feature>
<dbReference type="AlphaFoldDB" id="A0A2A2TPF6"/>